<sequence>MRVTKSLNAQKLFTVILAFHEPYSDISSAWITGLPFPVQVWTRFGNREVEQLKNHSMSDTKVIVLVPSSTEHQRRVILEHLKPHIIYLSLVRLLFVLEPGDDLPYKKYPEGCTAPSERCSHNHATTDRTHRRSYSAVAQAVALPVQVANVRAAGTEASSGAANDSLQARPFAHTEAARPEESEAPQADLGAHMDTVDDALDSG</sequence>
<dbReference type="VEuPathDB" id="VectorBase:ISCW003682"/>
<keyword evidence="4" id="KW-1185">Reference proteome</keyword>
<feature type="compositionally biased region" description="Polar residues" evidence="1">
    <location>
        <begin position="156"/>
        <end position="166"/>
    </location>
</feature>
<feature type="region of interest" description="Disordered" evidence="1">
    <location>
        <begin position="156"/>
        <end position="203"/>
    </location>
</feature>
<name>B7PFD7_IXOSC</name>
<dbReference type="VEuPathDB" id="VectorBase:ISCI009592"/>
<dbReference type="InParanoid" id="B7PFD7"/>
<dbReference type="AlphaFoldDB" id="B7PFD7"/>
<dbReference type="EMBL" id="DS701906">
    <property type="protein sequence ID" value="EEC05309.1"/>
    <property type="molecule type" value="Genomic_DNA"/>
</dbReference>
<evidence type="ECO:0000313" key="3">
    <source>
        <dbReference type="EnsemblMetazoa" id="ISCW003682-PA"/>
    </source>
</evidence>
<accession>B7PFD7</accession>
<organism>
    <name type="scientific">Ixodes scapularis</name>
    <name type="common">Black-legged tick</name>
    <name type="synonym">Deer tick</name>
    <dbReference type="NCBI Taxonomy" id="6945"/>
    <lineage>
        <taxon>Eukaryota</taxon>
        <taxon>Metazoa</taxon>
        <taxon>Ecdysozoa</taxon>
        <taxon>Arthropoda</taxon>
        <taxon>Chelicerata</taxon>
        <taxon>Arachnida</taxon>
        <taxon>Acari</taxon>
        <taxon>Parasitiformes</taxon>
        <taxon>Ixodida</taxon>
        <taxon>Ixodoidea</taxon>
        <taxon>Ixodidae</taxon>
        <taxon>Ixodinae</taxon>
        <taxon>Ixodes</taxon>
    </lineage>
</organism>
<dbReference type="HOGENOM" id="CLU_1350220_0_0_1"/>
<evidence type="ECO:0000313" key="4">
    <source>
        <dbReference type="Proteomes" id="UP000001555"/>
    </source>
</evidence>
<dbReference type="PaxDb" id="6945-B7PFD7"/>
<reference evidence="2 4" key="1">
    <citation type="submission" date="2008-03" db="EMBL/GenBank/DDBJ databases">
        <title>Annotation of Ixodes scapularis.</title>
        <authorList>
            <consortium name="Ixodes scapularis Genome Project Consortium"/>
            <person name="Caler E."/>
            <person name="Hannick L.I."/>
            <person name="Bidwell S."/>
            <person name="Joardar V."/>
            <person name="Thiagarajan M."/>
            <person name="Amedeo P."/>
            <person name="Galinsky K.J."/>
            <person name="Schobel S."/>
            <person name="Inman J."/>
            <person name="Hostetler J."/>
            <person name="Miller J."/>
            <person name="Hammond M."/>
            <person name="Megy K."/>
            <person name="Lawson D."/>
            <person name="Kodira C."/>
            <person name="Sutton G."/>
            <person name="Meyer J."/>
            <person name="Hill C.A."/>
            <person name="Birren B."/>
            <person name="Nene V."/>
            <person name="Collins F."/>
            <person name="Alarcon-Chaidez F."/>
            <person name="Wikel S."/>
            <person name="Strausberg R."/>
        </authorList>
    </citation>
    <scope>NUCLEOTIDE SEQUENCE [LARGE SCALE GENOMIC DNA]</scope>
    <source>
        <strain evidence="4">Wikel</strain>
        <strain evidence="2">Wikel colony</strain>
    </source>
</reference>
<evidence type="ECO:0000313" key="2">
    <source>
        <dbReference type="EMBL" id="EEC05309.1"/>
    </source>
</evidence>
<proteinExistence type="predicted"/>
<dbReference type="EnsemblMetazoa" id="ISCW003682-RA">
    <property type="protein sequence ID" value="ISCW003682-PA"/>
    <property type="gene ID" value="ISCW003682"/>
</dbReference>
<protein>
    <submittedName>
        <fullName evidence="2 3">Uncharacterized protein</fullName>
    </submittedName>
</protein>
<dbReference type="Proteomes" id="UP000001555">
    <property type="component" value="Unassembled WGS sequence"/>
</dbReference>
<reference evidence="3" key="2">
    <citation type="submission" date="2020-05" db="UniProtKB">
        <authorList>
            <consortium name="EnsemblMetazoa"/>
        </authorList>
    </citation>
    <scope>IDENTIFICATION</scope>
    <source>
        <strain evidence="3">wikel</strain>
    </source>
</reference>
<evidence type="ECO:0000256" key="1">
    <source>
        <dbReference type="SAM" id="MobiDB-lite"/>
    </source>
</evidence>
<gene>
    <name evidence="2" type="ORF">IscW_ISCW003682</name>
</gene>
<dbReference type="EMBL" id="ABJB010891818">
    <property type="status" value="NOT_ANNOTATED_CDS"/>
    <property type="molecule type" value="Genomic_DNA"/>
</dbReference>